<dbReference type="InterPro" id="IPR000210">
    <property type="entry name" value="BTB/POZ_dom"/>
</dbReference>
<protein>
    <recommendedName>
        <fullName evidence="2">BTB domain-containing protein</fullName>
    </recommendedName>
</protein>
<evidence type="ECO:0000313" key="4">
    <source>
        <dbReference type="Proteomes" id="UP000799118"/>
    </source>
</evidence>
<gene>
    <name evidence="3" type="ORF">BT96DRAFT_605876</name>
</gene>
<feature type="compositionally biased region" description="Basic and acidic residues" evidence="1">
    <location>
        <begin position="1"/>
        <end position="15"/>
    </location>
</feature>
<dbReference type="AlphaFoldDB" id="A0A6A4GI92"/>
<evidence type="ECO:0000313" key="3">
    <source>
        <dbReference type="EMBL" id="KAE9385150.1"/>
    </source>
</evidence>
<proteinExistence type="predicted"/>
<dbReference type="EMBL" id="ML770021">
    <property type="protein sequence ID" value="KAE9385150.1"/>
    <property type="molecule type" value="Genomic_DNA"/>
</dbReference>
<name>A0A6A4GI92_9AGAR</name>
<reference evidence="3" key="1">
    <citation type="journal article" date="2019" name="Environ. Microbiol.">
        <title>Fungal ecological strategies reflected in gene transcription - a case study of two litter decomposers.</title>
        <authorList>
            <person name="Barbi F."/>
            <person name="Kohler A."/>
            <person name="Barry K."/>
            <person name="Baskaran P."/>
            <person name="Daum C."/>
            <person name="Fauchery L."/>
            <person name="Ihrmark K."/>
            <person name="Kuo A."/>
            <person name="LaButti K."/>
            <person name="Lipzen A."/>
            <person name="Morin E."/>
            <person name="Grigoriev I.V."/>
            <person name="Henrissat B."/>
            <person name="Lindahl B."/>
            <person name="Martin F."/>
        </authorList>
    </citation>
    <scope>NUCLEOTIDE SEQUENCE</scope>
    <source>
        <strain evidence="3">JB14</strain>
    </source>
</reference>
<evidence type="ECO:0000256" key="1">
    <source>
        <dbReference type="SAM" id="MobiDB-lite"/>
    </source>
</evidence>
<keyword evidence="4" id="KW-1185">Reference proteome</keyword>
<dbReference type="Pfam" id="PF00651">
    <property type="entry name" value="BTB"/>
    <property type="match status" value="1"/>
</dbReference>
<dbReference type="SUPFAM" id="SSF54695">
    <property type="entry name" value="POZ domain"/>
    <property type="match status" value="1"/>
</dbReference>
<evidence type="ECO:0000259" key="2">
    <source>
        <dbReference type="PROSITE" id="PS50097"/>
    </source>
</evidence>
<dbReference type="PROSITE" id="PS50097">
    <property type="entry name" value="BTB"/>
    <property type="match status" value="1"/>
</dbReference>
<feature type="domain" description="BTB" evidence="2">
    <location>
        <begin position="22"/>
        <end position="80"/>
    </location>
</feature>
<dbReference type="OrthoDB" id="3184970at2759"/>
<sequence>MPDPESKVPSTKDSHSAQFQDGDVTIRSSDGVLFRVHKVNLDIASEAFPPAINVRADDVVDFAEDAGTLEILLYFVYPSRPIPDLGSLPFETLMTVAEAADKWGLNYGLGMCCFHLLKFAYDHAKAILQFAGKRDCDFLVAAVAPYLVEMPTDAVADLGVSSRTCVKWHLQGEMDLRPP</sequence>
<dbReference type="Proteomes" id="UP000799118">
    <property type="component" value="Unassembled WGS sequence"/>
</dbReference>
<dbReference type="Gene3D" id="3.30.710.10">
    <property type="entry name" value="Potassium Channel Kv1.1, Chain A"/>
    <property type="match status" value="1"/>
</dbReference>
<dbReference type="InterPro" id="IPR011333">
    <property type="entry name" value="SKP1/BTB/POZ_sf"/>
</dbReference>
<accession>A0A6A4GI92</accession>
<feature type="region of interest" description="Disordered" evidence="1">
    <location>
        <begin position="1"/>
        <end position="20"/>
    </location>
</feature>
<organism evidence="3 4">
    <name type="scientific">Gymnopus androsaceus JB14</name>
    <dbReference type="NCBI Taxonomy" id="1447944"/>
    <lineage>
        <taxon>Eukaryota</taxon>
        <taxon>Fungi</taxon>
        <taxon>Dikarya</taxon>
        <taxon>Basidiomycota</taxon>
        <taxon>Agaricomycotina</taxon>
        <taxon>Agaricomycetes</taxon>
        <taxon>Agaricomycetidae</taxon>
        <taxon>Agaricales</taxon>
        <taxon>Marasmiineae</taxon>
        <taxon>Omphalotaceae</taxon>
        <taxon>Gymnopus</taxon>
    </lineage>
</organism>